<feature type="compositionally biased region" description="Acidic residues" evidence="1">
    <location>
        <begin position="87"/>
        <end position="99"/>
    </location>
</feature>
<dbReference type="PANTHER" id="PTHR33104:SF2">
    <property type="entry name" value="CXC3 LIKE CYSTEINE CLUSTER DOMAIN-CONTAINING PROTEIN"/>
    <property type="match status" value="1"/>
</dbReference>
<evidence type="ECO:0000256" key="1">
    <source>
        <dbReference type="SAM" id="MobiDB-lite"/>
    </source>
</evidence>
<evidence type="ECO:0000259" key="2">
    <source>
        <dbReference type="Pfam" id="PF18803"/>
    </source>
</evidence>
<dbReference type="Pfam" id="PF18803">
    <property type="entry name" value="CxC2"/>
    <property type="match status" value="1"/>
</dbReference>
<evidence type="ECO:0000313" key="4">
    <source>
        <dbReference type="Proteomes" id="UP001362999"/>
    </source>
</evidence>
<organism evidence="3 4">
    <name type="scientific">Favolaschia claudopus</name>
    <dbReference type="NCBI Taxonomy" id="2862362"/>
    <lineage>
        <taxon>Eukaryota</taxon>
        <taxon>Fungi</taxon>
        <taxon>Dikarya</taxon>
        <taxon>Basidiomycota</taxon>
        <taxon>Agaricomycotina</taxon>
        <taxon>Agaricomycetes</taxon>
        <taxon>Agaricomycetidae</taxon>
        <taxon>Agaricales</taxon>
        <taxon>Marasmiineae</taxon>
        <taxon>Mycenaceae</taxon>
        <taxon>Favolaschia</taxon>
    </lineage>
</organism>
<comment type="caution">
    <text evidence="3">The sequence shown here is derived from an EMBL/GenBank/DDBJ whole genome shotgun (WGS) entry which is preliminary data.</text>
</comment>
<evidence type="ECO:0000313" key="3">
    <source>
        <dbReference type="EMBL" id="KAK6966288.1"/>
    </source>
</evidence>
<dbReference type="InterPro" id="IPR041457">
    <property type="entry name" value="CxC2_KDZ-assoc"/>
</dbReference>
<dbReference type="InterPro" id="IPR040521">
    <property type="entry name" value="KDZ"/>
</dbReference>
<accession>A0AAV9Z0G4</accession>
<dbReference type="Pfam" id="PF18758">
    <property type="entry name" value="KDZ"/>
    <property type="match status" value="1"/>
</dbReference>
<proteinExistence type="predicted"/>
<reference evidence="3 4" key="1">
    <citation type="journal article" date="2024" name="J Genomics">
        <title>Draft genome sequencing and assembly of Favolaschia claudopus CIRM-BRFM 2984 isolated from oak limbs.</title>
        <authorList>
            <person name="Navarro D."/>
            <person name="Drula E."/>
            <person name="Chaduli D."/>
            <person name="Cazenave R."/>
            <person name="Ahrendt S."/>
            <person name="Wang J."/>
            <person name="Lipzen A."/>
            <person name="Daum C."/>
            <person name="Barry K."/>
            <person name="Grigoriev I.V."/>
            <person name="Favel A."/>
            <person name="Rosso M.N."/>
            <person name="Martin F."/>
        </authorList>
    </citation>
    <scope>NUCLEOTIDE SEQUENCE [LARGE SCALE GENOMIC DNA]</scope>
    <source>
        <strain evidence="3 4">CIRM-BRFM 2984</strain>
    </source>
</reference>
<dbReference type="EMBL" id="JAWWNJ010000285">
    <property type="protein sequence ID" value="KAK6966288.1"/>
    <property type="molecule type" value="Genomic_DNA"/>
</dbReference>
<feature type="compositionally biased region" description="Basic and acidic residues" evidence="1">
    <location>
        <begin position="100"/>
        <end position="111"/>
    </location>
</feature>
<keyword evidence="4" id="KW-1185">Reference proteome</keyword>
<feature type="domain" description="CxC2-like cysteine cluster KDZ transposase-associated" evidence="2">
    <location>
        <begin position="185"/>
        <end position="292"/>
    </location>
</feature>
<protein>
    <submittedName>
        <fullName evidence="3">CxC2 domain-containing protein</fullName>
    </submittedName>
</protein>
<dbReference type="PANTHER" id="PTHR33104">
    <property type="entry name" value="SI:DKEY-29D5.2"/>
    <property type="match status" value="1"/>
</dbReference>
<sequence>MSAHSTPTRTPQLSAHSTPTRTPNRSRRNDSYIEYEERPADTTQDSEYHSSQDGRRGVRKAVNIQRKPHSRAPNELDQLGGWTPLPEDADGAAEAEAETSGEKRKRYESSDDPMRVWRRLAPLFLDEMLRHEGPGDAAGRCAGCEATLEAPSRRFRCKACGMYTQCLACVISQEWKGSFWARVSLASLGVVYQLGHGGHPCPHPAPAERSMVVLDFPHIHDIRFRYCACSLSDHANNLQQLLRNCWYPASTVDPATCATFATLDVFRLLNVVGDLTAHDFMRTMELMTDASGVSDVPDRHKILRLVSRQFGFLLRLKRAGRAHDAGGLEGTARGECAVRCWACPQEGINLPEGWREVGPEFQFLFMLILAMDANFRLRNRLRPNARDDPPLGPGWGYVVEGSGYKRMIANHVPEKDVSTCIAFAALAQKETRLTTGLRASGVGAVICARHELLRPQGIGDLQKGERYINMDYILLASLLGVTVLYLAIAYDIACQWRVNFQRRCAKFPPEMQLDFERTKVTYGLPVWHATAHERTCQVENSLTYQPGVGRTDGEGTERVWSDFNGASTAMKEMNYGAREDGFEDKVDRHNFEKNVRQGTTLPRKLLIAIDERDRQVAAFEEVDRTLDPSLRAEWEAMIEDWKEDRKKKNPYQWEEAKGTSGEAAIRLALAKEELEEAASGRSGAHKSSASAFMVLGLQLEDHQDRIRREVKGRPLLTTEHNERVTDMRRTFYVKLKRFRRLQAVYMPGGVEQLREAEEGRDSELPPPLAEDIALCMPSGLVSPAAGDCVDGLAEKEARLREGQLHDGIKTLRSKLHAKRHLLNYRDEHLVGQRGGTRAATLVERVTEHINGAATKYRRARRALIKLRGEEECTAYRELEDEHIRLDQEEEPDTAARARLGVVGSRTSKKDRKGRAMASDRRRKMSWIWTEGGGPDAEDEELVDAVRVEWSRAKARKDRWVEEVDLLREEMRRVLRFLEWRALWWEQRRAVTRGVTADVRAGLQAYAARQASLARRLAFRFRQNWNNSAAAAVRLALEDDERMAASMEDDIGPSGEDVGTAE</sequence>
<dbReference type="AlphaFoldDB" id="A0AAV9Z0G4"/>
<feature type="compositionally biased region" description="Polar residues" evidence="1">
    <location>
        <begin position="1"/>
        <end position="16"/>
    </location>
</feature>
<name>A0AAV9Z0G4_9AGAR</name>
<feature type="compositionally biased region" description="Basic and acidic residues" evidence="1">
    <location>
        <begin position="27"/>
        <end position="56"/>
    </location>
</feature>
<feature type="region of interest" description="Disordered" evidence="1">
    <location>
        <begin position="1"/>
        <end position="111"/>
    </location>
</feature>
<gene>
    <name evidence="3" type="ORF">R3P38DRAFT_2591175</name>
</gene>
<dbReference type="Proteomes" id="UP001362999">
    <property type="component" value="Unassembled WGS sequence"/>
</dbReference>